<keyword evidence="2" id="KW-0732">Signal</keyword>
<dbReference type="Pfam" id="PF13511">
    <property type="entry name" value="DUF4124"/>
    <property type="match status" value="1"/>
</dbReference>
<reference evidence="5 6" key="1">
    <citation type="journal article" date="2021" name="Microbiol. Resour. Announc.">
        <title>Draft Genome Sequence of Coralloluteibacterium stylophorae LMG 29479T.</title>
        <authorList>
            <person name="Karlyshev A.V."/>
            <person name="Kudryashova E.B."/>
            <person name="Ariskina E.V."/>
            <person name="Conroy A.P."/>
            <person name="Abidueva E.Y."/>
        </authorList>
    </citation>
    <scope>NUCLEOTIDE SEQUENCE [LARGE SCALE GENOMIC DNA]</scope>
    <source>
        <strain evidence="5 6">LMG 29479</strain>
    </source>
</reference>
<dbReference type="EMBL" id="JAGQFT020000004">
    <property type="protein sequence ID" value="MBS7457016.1"/>
    <property type="molecule type" value="Genomic_DNA"/>
</dbReference>
<dbReference type="InterPro" id="IPR025392">
    <property type="entry name" value="DUF4124"/>
</dbReference>
<organism evidence="4">
    <name type="scientific">Coralloluteibacterium stylophorae</name>
    <dbReference type="NCBI Taxonomy" id="1776034"/>
    <lineage>
        <taxon>Bacteria</taxon>
        <taxon>Pseudomonadati</taxon>
        <taxon>Pseudomonadota</taxon>
        <taxon>Gammaproteobacteria</taxon>
        <taxon>Lysobacterales</taxon>
        <taxon>Lysobacteraceae</taxon>
        <taxon>Coralloluteibacterium</taxon>
    </lineage>
</organism>
<accession>A0A8J8AX80</accession>
<sequence>MAATAFRLLLFSVLGTGAAAAQDVTVYRCAGEGGPPVFQNTPCADGAEQARTDYVRPTDPPVPPPADLAPAPRTLVVETRAPAAPAPQRPEPLFECVRENGETYLSRSGIGARRWVPLWALGAYPRPADAPARAGQSPQPSGASEYAPGTWVEDECRLLDGEEICARLRDELEALRTRFFNAQPSERADLESREDAIQAELAASCGG</sequence>
<keyword evidence="6" id="KW-1185">Reference proteome</keyword>
<dbReference type="AlphaFoldDB" id="A0A8J8AX80"/>
<evidence type="ECO:0000259" key="3">
    <source>
        <dbReference type="Pfam" id="PF13511"/>
    </source>
</evidence>
<dbReference type="Proteomes" id="UP000675747">
    <property type="component" value="Unassembled WGS sequence"/>
</dbReference>
<reference evidence="4" key="2">
    <citation type="submission" date="2021-04" db="EMBL/GenBank/DDBJ databases">
        <authorList>
            <person name="Karlyshev A.V."/>
        </authorList>
    </citation>
    <scope>NUCLEOTIDE SEQUENCE</scope>
    <source>
        <strain evidence="4">LMG 29479</strain>
    </source>
</reference>
<evidence type="ECO:0000313" key="5">
    <source>
        <dbReference type="EMBL" id="MBS7457016.1"/>
    </source>
</evidence>
<evidence type="ECO:0000313" key="4">
    <source>
        <dbReference type="EMBL" id="MBR0562117.1"/>
    </source>
</evidence>
<proteinExistence type="predicted"/>
<comment type="caution">
    <text evidence="4">The sequence shown here is derived from an EMBL/GenBank/DDBJ whole genome shotgun (WGS) entry which is preliminary data.</text>
</comment>
<feature type="domain" description="DUF4124" evidence="3">
    <location>
        <begin position="18"/>
        <end position="66"/>
    </location>
</feature>
<feature type="region of interest" description="Disordered" evidence="1">
    <location>
        <begin position="128"/>
        <end position="148"/>
    </location>
</feature>
<name>A0A8J8AX80_9GAMM</name>
<protein>
    <recommendedName>
        <fullName evidence="3">DUF4124 domain-containing protein</fullName>
    </recommendedName>
</protein>
<evidence type="ECO:0000313" key="6">
    <source>
        <dbReference type="Proteomes" id="UP000675747"/>
    </source>
</evidence>
<feature type="chain" id="PRO_5042774363" description="DUF4124 domain-containing protein" evidence="2">
    <location>
        <begin position="22"/>
        <end position="207"/>
    </location>
</feature>
<evidence type="ECO:0000256" key="2">
    <source>
        <dbReference type="SAM" id="SignalP"/>
    </source>
</evidence>
<evidence type="ECO:0000256" key="1">
    <source>
        <dbReference type="SAM" id="MobiDB-lite"/>
    </source>
</evidence>
<feature type="signal peptide" evidence="2">
    <location>
        <begin position="1"/>
        <end position="21"/>
    </location>
</feature>
<gene>
    <name evidence="5" type="ORF">KB893_007690</name>
    <name evidence="4" type="ORF">KB893_06255</name>
</gene>
<dbReference type="RefSeq" id="WP_211926060.1">
    <property type="nucleotide sequence ID" value="NZ_JAGQFT020000004.1"/>
</dbReference>
<dbReference type="EMBL" id="JAGQFT010000035">
    <property type="protein sequence ID" value="MBR0562117.1"/>
    <property type="molecule type" value="Genomic_DNA"/>
</dbReference>